<keyword evidence="10" id="KW-1185">Reference proteome</keyword>
<evidence type="ECO:0000256" key="7">
    <source>
        <dbReference type="ARBA" id="ARBA00023136"/>
    </source>
</evidence>
<gene>
    <name evidence="9" type="ORF">J3U87_20700</name>
</gene>
<feature type="transmembrane region" description="Helical" evidence="8">
    <location>
        <begin position="230"/>
        <end position="248"/>
    </location>
</feature>
<evidence type="ECO:0000256" key="3">
    <source>
        <dbReference type="ARBA" id="ARBA00022448"/>
    </source>
</evidence>
<evidence type="ECO:0000256" key="1">
    <source>
        <dbReference type="ARBA" id="ARBA00004651"/>
    </source>
</evidence>
<evidence type="ECO:0000256" key="2">
    <source>
        <dbReference type="ARBA" id="ARBA00009142"/>
    </source>
</evidence>
<sequence length="254" mass="27156">MDYWMYGLFLVAGFFCGLINTIAGSGSLISLPLLIFAGLPANVANGTNRVAILMQSVIGIAGFAKHGRLDFRHGAWLVLPSVVGAVVGAQVAVDLDERLMRLSLAVIMFLMLGLILARPKRWLRGSGVETPPKVTWKEVVSFFAIGFYGGFIQAGVGIFLLASLVLVSGYDLVKANGVKLMLVLAYTPFALAVFVAADQVDWLLGLWLGVGNMVGAWVGARMAVQKGAGFVRWVLVGVVAISALKLMYDAMVTF</sequence>
<keyword evidence="6 8" id="KW-1133">Transmembrane helix</keyword>
<evidence type="ECO:0000256" key="8">
    <source>
        <dbReference type="RuleBase" id="RU363041"/>
    </source>
</evidence>
<feature type="transmembrane region" description="Helical" evidence="8">
    <location>
        <begin position="178"/>
        <end position="197"/>
    </location>
</feature>
<dbReference type="PANTHER" id="PTHR30269:SF0">
    <property type="entry name" value="MEMBRANE TRANSPORTER PROTEIN YFCA-RELATED"/>
    <property type="match status" value="1"/>
</dbReference>
<reference evidence="9" key="1">
    <citation type="submission" date="2021-03" db="EMBL/GenBank/DDBJ databases">
        <title>Acanthopleuribacteraceae sp. M133.</title>
        <authorList>
            <person name="Wang G."/>
        </authorList>
    </citation>
    <scope>NUCLEOTIDE SEQUENCE</scope>
    <source>
        <strain evidence="9">M133</strain>
    </source>
</reference>
<dbReference type="AlphaFoldDB" id="A0A8A4TEN7"/>
<dbReference type="PANTHER" id="PTHR30269">
    <property type="entry name" value="TRANSMEMBRANE PROTEIN YFCA"/>
    <property type="match status" value="1"/>
</dbReference>
<proteinExistence type="inferred from homology"/>
<dbReference type="InterPro" id="IPR052017">
    <property type="entry name" value="TSUP"/>
</dbReference>
<evidence type="ECO:0000313" key="9">
    <source>
        <dbReference type="EMBL" id="QTD48010.1"/>
    </source>
</evidence>
<feature type="transmembrane region" description="Helical" evidence="8">
    <location>
        <begin position="139"/>
        <end position="166"/>
    </location>
</feature>
<protein>
    <recommendedName>
        <fullName evidence="8">Probable membrane transporter protein</fullName>
    </recommendedName>
</protein>
<feature type="transmembrane region" description="Helical" evidence="8">
    <location>
        <begin position="204"/>
        <end position="224"/>
    </location>
</feature>
<name>A0A8A4TEN7_SULCO</name>
<organism evidence="9 10">
    <name type="scientific">Sulfidibacter corallicola</name>
    <dbReference type="NCBI Taxonomy" id="2818388"/>
    <lineage>
        <taxon>Bacteria</taxon>
        <taxon>Pseudomonadati</taxon>
        <taxon>Acidobacteriota</taxon>
        <taxon>Holophagae</taxon>
        <taxon>Acanthopleuribacterales</taxon>
        <taxon>Acanthopleuribacteraceae</taxon>
        <taxon>Sulfidibacter</taxon>
    </lineage>
</organism>
<dbReference type="Pfam" id="PF01925">
    <property type="entry name" value="TauE"/>
    <property type="match status" value="1"/>
</dbReference>
<evidence type="ECO:0000313" key="10">
    <source>
        <dbReference type="Proteomes" id="UP000663929"/>
    </source>
</evidence>
<keyword evidence="4 8" id="KW-1003">Cell membrane</keyword>
<dbReference type="KEGG" id="scor:J3U87_20700"/>
<dbReference type="GO" id="GO:0005886">
    <property type="term" value="C:plasma membrane"/>
    <property type="evidence" value="ECO:0007669"/>
    <property type="project" value="UniProtKB-SubCell"/>
</dbReference>
<dbReference type="InterPro" id="IPR002781">
    <property type="entry name" value="TM_pro_TauE-like"/>
</dbReference>
<evidence type="ECO:0000256" key="5">
    <source>
        <dbReference type="ARBA" id="ARBA00022692"/>
    </source>
</evidence>
<dbReference type="EMBL" id="CP071793">
    <property type="protein sequence ID" value="QTD48010.1"/>
    <property type="molecule type" value="Genomic_DNA"/>
</dbReference>
<evidence type="ECO:0000256" key="4">
    <source>
        <dbReference type="ARBA" id="ARBA00022475"/>
    </source>
</evidence>
<evidence type="ECO:0000256" key="6">
    <source>
        <dbReference type="ARBA" id="ARBA00022989"/>
    </source>
</evidence>
<accession>A0A8A4TEN7</accession>
<dbReference type="RefSeq" id="WP_237377673.1">
    <property type="nucleotide sequence ID" value="NZ_CP071793.1"/>
</dbReference>
<dbReference type="Proteomes" id="UP000663929">
    <property type="component" value="Chromosome"/>
</dbReference>
<keyword evidence="7 8" id="KW-0472">Membrane</keyword>
<feature type="transmembrane region" description="Helical" evidence="8">
    <location>
        <begin position="76"/>
        <end position="93"/>
    </location>
</feature>
<comment type="subcellular location">
    <subcellularLocation>
        <location evidence="1 8">Cell membrane</location>
        <topology evidence="1 8">Multi-pass membrane protein</topology>
    </subcellularLocation>
</comment>
<keyword evidence="5 8" id="KW-0812">Transmembrane</keyword>
<keyword evidence="3" id="KW-0813">Transport</keyword>
<feature type="transmembrane region" description="Helical" evidence="8">
    <location>
        <begin position="99"/>
        <end position="118"/>
    </location>
</feature>
<comment type="similarity">
    <text evidence="2 8">Belongs to the 4-toluene sulfonate uptake permease (TSUP) (TC 2.A.102) family.</text>
</comment>